<evidence type="ECO:0000313" key="2">
    <source>
        <dbReference type="Proteomes" id="UP000034350"/>
    </source>
</evidence>
<accession>A0A0F9WKD8</accession>
<dbReference type="EMBL" id="JPQZ01000383">
    <property type="protein sequence ID" value="KKO73613.1"/>
    <property type="molecule type" value="Genomic_DNA"/>
</dbReference>
<dbReference type="GeneID" id="36320356"/>
<dbReference type="Proteomes" id="UP000034350">
    <property type="component" value="Unassembled WGS sequence"/>
</dbReference>
<dbReference type="RefSeq" id="XP_024329355.1">
    <property type="nucleotide sequence ID" value="XM_024475415.1"/>
</dbReference>
<proteinExistence type="predicted"/>
<comment type="caution">
    <text evidence="1">The sequence shown here is derived from an EMBL/GenBank/DDBJ whole genome shotgun (WGS) entry which is preliminary data.</text>
</comment>
<name>A0A0F9WKD8_9MICR</name>
<organism evidence="1 2">
    <name type="scientific">Vairimorpha ceranae</name>
    <dbReference type="NCBI Taxonomy" id="40302"/>
    <lineage>
        <taxon>Eukaryota</taxon>
        <taxon>Fungi</taxon>
        <taxon>Fungi incertae sedis</taxon>
        <taxon>Microsporidia</taxon>
        <taxon>Nosematidae</taxon>
        <taxon>Vairimorpha</taxon>
    </lineage>
</organism>
<keyword evidence="2" id="KW-1185">Reference proteome</keyword>
<reference evidence="1 2" key="1">
    <citation type="journal article" date="2015" name="Environ. Microbiol.">
        <title>Genome analyses suggest the presence of polyploidy and recent human-driven expansions in eight global populations of the honeybee pathogen Nosema ceranae.</title>
        <authorList>
            <person name="Pelin A."/>
            <person name="Selman M."/>
            <person name="Aris-Brosou S."/>
            <person name="Farinelli L."/>
            <person name="Corradi N."/>
        </authorList>
    </citation>
    <scope>NUCLEOTIDE SEQUENCE [LARGE SCALE GENOMIC DNA]</scope>
    <source>
        <strain evidence="1 2">PA08 1199</strain>
    </source>
</reference>
<dbReference type="VEuPathDB" id="MicrosporidiaDB:AAJ76_38300037"/>
<protein>
    <submittedName>
        <fullName evidence="1">Uncharacterized protein</fullName>
    </submittedName>
</protein>
<dbReference type="AlphaFoldDB" id="A0A0F9WKD8"/>
<sequence length="84" mass="9475">MLIITTLYPLIFTTQTTVTDNSLNSDLILCNNITRLNELCLNNGECGRIKDTDVTTEVGVRIKMQKRSNSDTLLVEKKNQKTTL</sequence>
<gene>
    <name evidence="1" type="ORF">AAJ76_38300037</name>
</gene>
<evidence type="ECO:0000313" key="1">
    <source>
        <dbReference type="EMBL" id="KKO73613.1"/>
    </source>
</evidence>